<sequence length="668" mass="76427">MDLGCMLAQLDDSEKERAIYYPSKRMLEYECKYIMIERLSLALVWATRRLRRYMIKYSIHLVSRDWDPVVEISVPNRPCSDWSVRLAFSDHHRLMNNVVEYEACIPGLETALDLGDIWRIRDEKLKPYHAYLDLLIDRFDELRYIHLPRVENQFADALATLAFVIEISARMTMRPLLIETRSAPAYCCLIGDIEDQFELSWYHDIHQFLAYDAYPESATANDKRALRQLATRFVICRDALYRRSLDGMLLSIDQATTDRVIRERCPECHGDLIHVPPYELHALTSPWPFSAWGVDVIGKVSLKSSSGHEYVLVVIDYFTKWVEAASYASFTATKVAKDSSRDRGVHFRGEVDTLVQEYGIRHHRSFAYRPQTNGAVKAANKNIKRILRKMTKLERVLCYLRVDSRGSRLVDRSGRKSVYEARQHGSAEEVLRVRSWSNDGWPSFQHRARIPYHFSGSPTSCLDPLFISAALWHRVWIPFRFNGSLTSCSNPLYFLRLFDIVPGSPICSAALRHRARIPYRFSNSPTSCLDPFSFQQLSDIVLGSPIVLVWLSGIVPGSLLISTNLRHRARIPYHFNGSPASCSDPFSFRQLFDIVLGSPIILAALRYCVQILFSFSWLSSIVLESPFHFGGSPTSCLDPICSAALQHRAQILFLFGGSPASCQDPLSF</sequence>
<evidence type="ECO:0000313" key="9">
    <source>
        <dbReference type="EMBL" id="CAN75101.1"/>
    </source>
</evidence>
<feature type="transmembrane region" description="Helical" evidence="7">
    <location>
        <begin position="540"/>
        <end position="561"/>
    </location>
</feature>
<dbReference type="Gene3D" id="3.30.420.10">
    <property type="entry name" value="Ribonuclease H-like superfamily/Ribonuclease H"/>
    <property type="match status" value="2"/>
</dbReference>
<gene>
    <name evidence="9" type="ORF">VITISV_039424</name>
</gene>
<feature type="domain" description="Integrase catalytic" evidence="8">
    <location>
        <begin position="282"/>
        <end position="435"/>
    </location>
</feature>
<dbReference type="PANTHER" id="PTHR48475:SF1">
    <property type="entry name" value="RNASE H TYPE-1 DOMAIN-CONTAINING PROTEIN"/>
    <property type="match status" value="1"/>
</dbReference>
<dbReference type="PANTHER" id="PTHR48475">
    <property type="entry name" value="RIBONUCLEASE H"/>
    <property type="match status" value="1"/>
</dbReference>
<evidence type="ECO:0000256" key="6">
    <source>
        <dbReference type="ARBA" id="ARBA00022918"/>
    </source>
</evidence>
<keyword evidence="7" id="KW-1133">Transmembrane helix</keyword>
<dbReference type="SUPFAM" id="SSF53098">
    <property type="entry name" value="Ribonuclease H-like"/>
    <property type="match status" value="2"/>
</dbReference>
<proteinExistence type="predicted"/>
<evidence type="ECO:0000256" key="5">
    <source>
        <dbReference type="ARBA" id="ARBA00022801"/>
    </source>
</evidence>
<dbReference type="AlphaFoldDB" id="A5BXU8"/>
<accession>A5BXU8</accession>
<reference evidence="9" key="1">
    <citation type="journal article" date="2007" name="PLoS ONE">
        <title>The first genome sequence of an elite grapevine cultivar (Pinot noir Vitis vinifera L.): coping with a highly heterozygous genome.</title>
        <authorList>
            <person name="Velasco R."/>
            <person name="Zharkikh A."/>
            <person name="Troggio M."/>
            <person name="Cartwright D.A."/>
            <person name="Cestaro A."/>
            <person name="Pruss D."/>
            <person name="Pindo M."/>
            <person name="FitzGerald L.M."/>
            <person name="Vezzulli S."/>
            <person name="Reid J."/>
            <person name="Malacarne G."/>
            <person name="Iliev D."/>
            <person name="Coppola G."/>
            <person name="Wardell B."/>
            <person name="Micheletti D."/>
            <person name="Macalma T."/>
            <person name="Facci M."/>
            <person name="Mitchell J.T."/>
            <person name="Perazzolli M."/>
            <person name="Eldredge G."/>
            <person name="Gatto P."/>
            <person name="Oyzerski R."/>
            <person name="Moretto M."/>
            <person name="Gutin N."/>
            <person name="Stefanini M."/>
            <person name="Chen Y."/>
            <person name="Segala C."/>
            <person name="Davenport C."/>
            <person name="Dematte L."/>
            <person name="Mraz A."/>
            <person name="Battilana J."/>
            <person name="Stormo K."/>
            <person name="Costa F."/>
            <person name="Tao Q."/>
            <person name="Si-Ammour A."/>
            <person name="Harkins T."/>
            <person name="Lackey A."/>
            <person name="Perbost C."/>
            <person name="Taillon B."/>
            <person name="Stella A."/>
            <person name="Solovyev V."/>
            <person name="Fawcett J.A."/>
            <person name="Sterck L."/>
            <person name="Vandepoele K."/>
            <person name="Grando S.M."/>
            <person name="Toppo S."/>
            <person name="Moser C."/>
            <person name="Lanchbury J."/>
            <person name="Bogden R."/>
            <person name="Skolnick M."/>
            <person name="Sgaramella V."/>
            <person name="Bhatnagar S.K."/>
            <person name="Fontana P."/>
            <person name="Gutin A."/>
            <person name="Van de Peer Y."/>
            <person name="Salamini F."/>
            <person name="Viola R."/>
        </authorList>
    </citation>
    <scope>NUCLEOTIDE SEQUENCE</scope>
</reference>
<dbReference type="PROSITE" id="PS50994">
    <property type="entry name" value="INTEGRASE"/>
    <property type="match status" value="1"/>
</dbReference>
<dbReference type="GO" id="GO:0003964">
    <property type="term" value="F:RNA-directed DNA polymerase activity"/>
    <property type="evidence" value="ECO:0007669"/>
    <property type="project" value="UniProtKB-KW"/>
</dbReference>
<dbReference type="GO" id="GO:0004519">
    <property type="term" value="F:endonuclease activity"/>
    <property type="evidence" value="ECO:0007669"/>
    <property type="project" value="UniProtKB-KW"/>
</dbReference>
<dbReference type="InterPro" id="IPR001584">
    <property type="entry name" value="Integrase_cat-core"/>
</dbReference>
<dbReference type="EMBL" id="AM475099">
    <property type="protein sequence ID" value="CAN75101.1"/>
    <property type="molecule type" value="Genomic_DNA"/>
</dbReference>
<keyword evidence="5" id="KW-0378">Hydrolase</keyword>
<protein>
    <recommendedName>
        <fullName evidence="8">Integrase catalytic domain-containing protein</fullName>
    </recommendedName>
</protein>
<evidence type="ECO:0000256" key="7">
    <source>
        <dbReference type="SAM" id="Phobius"/>
    </source>
</evidence>
<dbReference type="GO" id="GO:0003676">
    <property type="term" value="F:nucleic acid binding"/>
    <property type="evidence" value="ECO:0007669"/>
    <property type="project" value="InterPro"/>
</dbReference>
<dbReference type="GO" id="GO:0016787">
    <property type="term" value="F:hydrolase activity"/>
    <property type="evidence" value="ECO:0007669"/>
    <property type="project" value="UniProtKB-KW"/>
</dbReference>
<keyword evidence="7" id="KW-0472">Membrane</keyword>
<keyword evidence="4" id="KW-0255">Endonuclease</keyword>
<evidence type="ECO:0000256" key="2">
    <source>
        <dbReference type="ARBA" id="ARBA00022695"/>
    </source>
</evidence>
<keyword evidence="7" id="KW-0812">Transmembrane</keyword>
<dbReference type="Pfam" id="PF17917">
    <property type="entry name" value="RT_RNaseH"/>
    <property type="match status" value="1"/>
</dbReference>
<keyword evidence="3" id="KW-0540">Nuclease</keyword>
<evidence type="ECO:0000256" key="3">
    <source>
        <dbReference type="ARBA" id="ARBA00022722"/>
    </source>
</evidence>
<name>A5BXU8_VITVI</name>
<keyword evidence="6" id="KW-0695">RNA-directed DNA polymerase</keyword>
<keyword evidence="1" id="KW-0808">Transferase</keyword>
<organism evidence="9">
    <name type="scientific">Vitis vinifera</name>
    <name type="common">Grape</name>
    <dbReference type="NCBI Taxonomy" id="29760"/>
    <lineage>
        <taxon>Eukaryota</taxon>
        <taxon>Viridiplantae</taxon>
        <taxon>Streptophyta</taxon>
        <taxon>Embryophyta</taxon>
        <taxon>Tracheophyta</taxon>
        <taxon>Spermatophyta</taxon>
        <taxon>Magnoliopsida</taxon>
        <taxon>eudicotyledons</taxon>
        <taxon>Gunneridae</taxon>
        <taxon>Pentapetalae</taxon>
        <taxon>rosids</taxon>
        <taxon>Vitales</taxon>
        <taxon>Vitaceae</taxon>
        <taxon>Viteae</taxon>
        <taxon>Vitis</taxon>
    </lineage>
</organism>
<evidence type="ECO:0000259" key="8">
    <source>
        <dbReference type="PROSITE" id="PS50994"/>
    </source>
</evidence>
<dbReference type="InterPro" id="IPR041373">
    <property type="entry name" value="RT_RNaseH"/>
</dbReference>
<dbReference type="GO" id="GO:0015074">
    <property type="term" value="P:DNA integration"/>
    <property type="evidence" value="ECO:0007669"/>
    <property type="project" value="InterPro"/>
</dbReference>
<keyword evidence="2" id="KW-0548">Nucleotidyltransferase</keyword>
<evidence type="ECO:0000256" key="1">
    <source>
        <dbReference type="ARBA" id="ARBA00022679"/>
    </source>
</evidence>
<dbReference type="InterPro" id="IPR012337">
    <property type="entry name" value="RNaseH-like_sf"/>
</dbReference>
<dbReference type="InterPro" id="IPR036397">
    <property type="entry name" value="RNaseH_sf"/>
</dbReference>
<evidence type="ECO:0000256" key="4">
    <source>
        <dbReference type="ARBA" id="ARBA00022759"/>
    </source>
</evidence>